<dbReference type="EMBL" id="GBXM01031063">
    <property type="protein sequence ID" value="JAH77514.1"/>
    <property type="molecule type" value="Transcribed_RNA"/>
</dbReference>
<proteinExistence type="predicted"/>
<dbReference type="EMBL" id="GBXM01033005">
    <property type="protein sequence ID" value="JAH75572.1"/>
    <property type="molecule type" value="Transcribed_RNA"/>
</dbReference>
<feature type="region of interest" description="Disordered" evidence="1">
    <location>
        <begin position="1"/>
        <end position="33"/>
    </location>
</feature>
<dbReference type="EMBL" id="GBXM01040977">
    <property type="protein sequence ID" value="JAH67600.1"/>
    <property type="molecule type" value="Transcribed_RNA"/>
</dbReference>
<accession>A0A0E9UIA2</accession>
<dbReference type="EMBL" id="GBXM01035932">
    <property type="protein sequence ID" value="JAH72645.1"/>
    <property type="molecule type" value="Transcribed_RNA"/>
</dbReference>
<dbReference type="EMBL" id="GBXM01041936">
    <property type="protein sequence ID" value="JAH66641.1"/>
    <property type="molecule type" value="Transcribed_RNA"/>
</dbReference>
<dbReference type="AlphaFoldDB" id="A0A0E9UIA2"/>
<protein>
    <submittedName>
        <fullName evidence="2">Uncharacterized protein</fullName>
    </submittedName>
</protein>
<evidence type="ECO:0000256" key="1">
    <source>
        <dbReference type="SAM" id="MobiDB-lite"/>
    </source>
</evidence>
<name>A0A0E9UIA2_ANGAN</name>
<organism evidence="2">
    <name type="scientific">Anguilla anguilla</name>
    <name type="common">European freshwater eel</name>
    <name type="synonym">Muraena anguilla</name>
    <dbReference type="NCBI Taxonomy" id="7936"/>
    <lineage>
        <taxon>Eukaryota</taxon>
        <taxon>Metazoa</taxon>
        <taxon>Chordata</taxon>
        <taxon>Craniata</taxon>
        <taxon>Vertebrata</taxon>
        <taxon>Euteleostomi</taxon>
        <taxon>Actinopterygii</taxon>
        <taxon>Neopterygii</taxon>
        <taxon>Teleostei</taxon>
        <taxon>Anguilliformes</taxon>
        <taxon>Anguillidae</taxon>
        <taxon>Anguilla</taxon>
    </lineage>
</organism>
<dbReference type="EMBL" id="GBXM01042988">
    <property type="protein sequence ID" value="JAH65589.1"/>
    <property type="molecule type" value="Transcribed_RNA"/>
</dbReference>
<dbReference type="EMBL" id="GBXM01027030">
    <property type="protein sequence ID" value="JAH81547.1"/>
    <property type="molecule type" value="Transcribed_RNA"/>
</dbReference>
<dbReference type="EMBL" id="GBXM01028029">
    <property type="protein sequence ID" value="JAH80548.1"/>
    <property type="molecule type" value="Transcribed_RNA"/>
</dbReference>
<evidence type="ECO:0000313" key="2">
    <source>
        <dbReference type="EMBL" id="JAH65589.1"/>
    </source>
</evidence>
<dbReference type="EMBL" id="GBXM01028401">
    <property type="protein sequence ID" value="JAH80176.1"/>
    <property type="molecule type" value="Transcribed_RNA"/>
</dbReference>
<reference evidence="2" key="1">
    <citation type="submission" date="2014-11" db="EMBL/GenBank/DDBJ databases">
        <authorList>
            <person name="Amaro Gonzalez C."/>
        </authorList>
    </citation>
    <scope>NUCLEOTIDE SEQUENCE</scope>
</reference>
<sequence length="33" mass="3582">MKVSANHKVGSHPKTNCGHVTSPSLHPHFMVSE</sequence>
<dbReference type="EMBL" id="GBXM01031337">
    <property type="protein sequence ID" value="JAH77240.1"/>
    <property type="molecule type" value="Transcribed_RNA"/>
</dbReference>
<dbReference type="EMBL" id="GBXM01039579">
    <property type="protein sequence ID" value="JAH68998.1"/>
    <property type="molecule type" value="Transcribed_RNA"/>
</dbReference>
<reference evidence="2" key="2">
    <citation type="journal article" date="2015" name="Fish Shellfish Immunol.">
        <title>Early steps in the European eel (Anguilla anguilla)-Vibrio vulnificus interaction in the gills: Role of the RtxA13 toxin.</title>
        <authorList>
            <person name="Callol A."/>
            <person name="Pajuelo D."/>
            <person name="Ebbesson L."/>
            <person name="Teles M."/>
            <person name="MacKenzie S."/>
            <person name="Amaro C."/>
        </authorList>
    </citation>
    <scope>NUCLEOTIDE SEQUENCE</scope>
</reference>